<evidence type="ECO:0000259" key="4">
    <source>
        <dbReference type="PROSITE" id="PS50949"/>
    </source>
</evidence>
<dbReference type="InterPro" id="IPR008920">
    <property type="entry name" value="TF_FadR/GntR_C"/>
</dbReference>
<keyword evidence="1" id="KW-0805">Transcription regulation</keyword>
<dbReference type="PRINTS" id="PR00035">
    <property type="entry name" value="HTHGNTR"/>
</dbReference>
<protein>
    <recommendedName>
        <fullName evidence="4">HTH gntR-type domain-containing protein</fullName>
    </recommendedName>
</protein>
<dbReference type="PROSITE" id="PS50949">
    <property type="entry name" value="HTH_GNTR"/>
    <property type="match status" value="1"/>
</dbReference>
<dbReference type="SUPFAM" id="SSF48008">
    <property type="entry name" value="GntR ligand-binding domain-like"/>
    <property type="match status" value="1"/>
</dbReference>
<dbReference type="InterPro" id="IPR011711">
    <property type="entry name" value="GntR_C"/>
</dbReference>
<gene>
    <name evidence="5" type="ORF">N473_04325</name>
</gene>
<proteinExistence type="predicted"/>
<dbReference type="Gene3D" id="1.10.10.10">
    <property type="entry name" value="Winged helix-like DNA-binding domain superfamily/Winged helix DNA-binding domain"/>
    <property type="match status" value="1"/>
</dbReference>
<feature type="domain" description="HTH gntR-type" evidence="4">
    <location>
        <begin position="55"/>
        <end position="122"/>
    </location>
</feature>
<sequence length="270" mass="30192">MAFNTVILAEPVFYRLGYYHAQYKDKTGPACIFDLATYNVSHCKFLINPMAIVHKTRTQLVAEAIRDKILSGEIKAGEPLRQAALAEELNVSRIPVREALLQLEAEGLVNFEAHKGATVTSLSADQIDEIFDLRALLEAELLRHSVTYLTNRDLLEAEAILADLEEAISAGDSQLATGKLNAEFHDKLYSRANRPQTRELVAVYSKNSERYVRMHILLAGGINTAPEEHRKLLQLCRDKEIDSACEYLKHHILSAKKGIKALLLKLEEGA</sequence>
<dbReference type="SMART" id="SM00345">
    <property type="entry name" value="HTH_GNTR"/>
    <property type="match status" value="1"/>
</dbReference>
<dbReference type="Pfam" id="PF00392">
    <property type="entry name" value="GntR"/>
    <property type="match status" value="1"/>
</dbReference>
<dbReference type="Proteomes" id="UP000076486">
    <property type="component" value="Unassembled WGS sequence"/>
</dbReference>
<dbReference type="AlphaFoldDB" id="A0A167HYE5"/>
<dbReference type="SMART" id="SM00895">
    <property type="entry name" value="FCD"/>
    <property type="match status" value="1"/>
</dbReference>
<dbReference type="GO" id="GO:0003700">
    <property type="term" value="F:DNA-binding transcription factor activity"/>
    <property type="evidence" value="ECO:0007669"/>
    <property type="project" value="InterPro"/>
</dbReference>
<dbReference type="InterPro" id="IPR036390">
    <property type="entry name" value="WH_DNA-bd_sf"/>
</dbReference>
<name>A0A167HYE5_9GAMM</name>
<organism evidence="5 6">
    <name type="scientific">Pseudoalteromonas luteoviolacea CPMOR-1</name>
    <dbReference type="NCBI Taxonomy" id="1365248"/>
    <lineage>
        <taxon>Bacteria</taxon>
        <taxon>Pseudomonadati</taxon>
        <taxon>Pseudomonadota</taxon>
        <taxon>Gammaproteobacteria</taxon>
        <taxon>Alteromonadales</taxon>
        <taxon>Pseudoalteromonadaceae</taxon>
        <taxon>Pseudoalteromonas</taxon>
    </lineage>
</organism>
<evidence type="ECO:0000256" key="2">
    <source>
        <dbReference type="ARBA" id="ARBA00023125"/>
    </source>
</evidence>
<keyword evidence="3" id="KW-0804">Transcription</keyword>
<dbReference type="PATRIC" id="fig|1365248.3.peg.4807"/>
<evidence type="ECO:0000256" key="3">
    <source>
        <dbReference type="ARBA" id="ARBA00023163"/>
    </source>
</evidence>
<dbReference type="InterPro" id="IPR036388">
    <property type="entry name" value="WH-like_DNA-bd_sf"/>
</dbReference>
<dbReference type="GO" id="GO:0003677">
    <property type="term" value="F:DNA binding"/>
    <property type="evidence" value="ECO:0007669"/>
    <property type="project" value="UniProtKB-KW"/>
</dbReference>
<reference evidence="5 6" key="1">
    <citation type="submission" date="2013-07" db="EMBL/GenBank/DDBJ databases">
        <title>Comparative Genomic and Metabolomic Analysis of Twelve Strains of Pseudoalteromonas luteoviolacea.</title>
        <authorList>
            <person name="Vynne N.G."/>
            <person name="Mansson M."/>
            <person name="Gram L."/>
        </authorList>
    </citation>
    <scope>NUCLEOTIDE SEQUENCE [LARGE SCALE GENOMIC DNA]</scope>
    <source>
        <strain evidence="5 6">CPMOR-1</strain>
    </source>
</reference>
<evidence type="ECO:0000313" key="5">
    <source>
        <dbReference type="EMBL" id="KZN58664.1"/>
    </source>
</evidence>
<dbReference type="EMBL" id="AUYC01000073">
    <property type="protein sequence ID" value="KZN58664.1"/>
    <property type="molecule type" value="Genomic_DNA"/>
</dbReference>
<comment type="caution">
    <text evidence="5">The sequence shown here is derived from an EMBL/GenBank/DDBJ whole genome shotgun (WGS) entry which is preliminary data.</text>
</comment>
<evidence type="ECO:0000313" key="6">
    <source>
        <dbReference type="Proteomes" id="UP000076486"/>
    </source>
</evidence>
<dbReference type="CDD" id="cd07377">
    <property type="entry name" value="WHTH_GntR"/>
    <property type="match status" value="1"/>
</dbReference>
<dbReference type="Pfam" id="PF07729">
    <property type="entry name" value="FCD"/>
    <property type="match status" value="1"/>
</dbReference>
<dbReference type="PANTHER" id="PTHR43537">
    <property type="entry name" value="TRANSCRIPTIONAL REGULATOR, GNTR FAMILY"/>
    <property type="match status" value="1"/>
</dbReference>
<dbReference type="InterPro" id="IPR000524">
    <property type="entry name" value="Tscrpt_reg_HTH_GntR"/>
</dbReference>
<dbReference type="SUPFAM" id="SSF46785">
    <property type="entry name" value="Winged helix' DNA-binding domain"/>
    <property type="match status" value="1"/>
</dbReference>
<accession>A0A167HYE5</accession>
<evidence type="ECO:0000256" key="1">
    <source>
        <dbReference type="ARBA" id="ARBA00023015"/>
    </source>
</evidence>
<dbReference type="PANTHER" id="PTHR43537:SF41">
    <property type="entry name" value="TRANSCRIPTIONAL REGULATORY PROTEIN"/>
    <property type="match status" value="1"/>
</dbReference>
<keyword evidence="2" id="KW-0238">DNA-binding</keyword>
<dbReference type="Gene3D" id="1.20.120.530">
    <property type="entry name" value="GntR ligand-binding domain-like"/>
    <property type="match status" value="1"/>
</dbReference>